<feature type="region of interest" description="Disordered" evidence="3">
    <location>
        <begin position="28"/>
        <end position="58"/>
    </location>
</feature>
<dbReference type="Proteomes" id="UP000192739">
    <property type="component" value="Unassembled WGS sequence"/>
</dbReference>
<name>A0A1E3SBS8_MYCIE</name>
<feature type="chain" id="PRO_5043144252" description="Low molecular weight antigen MTB12-like C-terminal domain-containing protein" evidence="4">
    <location>
        <begin position="23"/>
        <end position="214"/>
    </location>
</feature>
<evidence type="ECO:0000256" key="4">
    <source>
        <dbReference type="SAM" id="SignalP"/>
    </source>
</evidence>
<feature type="compositionally biased region" description="Pro residues" evidence="3">
    <location>
        <begin position="182"/>
        <end position="214"/>
    </location>
</feature>
<protein>
    <recommendedName>
        <fullName evidence="5">Low molecular weight antigen MTB12-like C-terminal domain-containing protein</fullName>
    </recommendedName>
</protein>
<evidence type="ECO:0000256" key="2">
    <source>
        <dbReference type="ARBA" id="ARBA00093774"/>
    </source>
</evidence>
<organism evidence="6 7">
    <name type="scientific">Mycobacterium intermedium</name>
    <dbReference type="NCBI Taxonomy" id="28445"/>
    <lineage>
        <taxon>Bacteria</taxon>
        <taxon>Bacillati</taxon>
        <taxon>Actinomycetota</taxon>
        <taxon>Actinomycetes</taxon>
        <taxon>Mycobacteriales</taxon>
        <taxon>Mycobacteriaceae</taxon>
        <taxon>Mycobacterium</taxon>
        <taxon>Mycobacterium simiae complex</taxon>
    </lineage>
</organism>
<dbReference type="STRING" id="28445.BHQ20_17025"/>
<evidence type="ECO:0000313" key="7">
    <source>
        <dbReference type="Proteomes" id="UP000192739"/>
    </source>
</evidence>
<feature type="domain" description="Low molecular weight antigen MTB12-like C-terminal" evidence="5">
    <location>
        <begin position="56"/>
        <end position="173"/>
    </location>
</feature>
<dbReference type="EMBL" id="MVHT01000025">
    <property type="protein sequence ID" value="ORB06083.1"/>
    <property type="molecule type" value="Genomic_DNA"/>
</dbReference>
<evidence type="ECO:0000313" key="6">
    <source>
        <dbReference type="EMBL" id="ORB06083.1"/>
    </source>
</evidence>
<dbReference type="PROSITE" id="PS51257">
    <property type="entry name" value="PROKAR_LIPOPROTEIN"/>
    <property type="match status" value="1"/>
</dbReference>
<proteinExistence type="inferred from homology"/>
<accession>A0A1E3SBS8</accession>
<feature type="signal peptide" evidence="4">
    <location>
        <begin position="1"/>
        <end position="22"/>
    </location>
</feature>
<dbReference type="OrthoDB" id="4752301at2"/>
<evidence type="ECO:0000256" key="3">
    <source>
        <dbReference type="SAM" id="MobiDB-lite"/>
    </source>
</evidence>
<gene>
    <name evidence="6" type="ORF">BST27_11310</name>
</gene>
<dbReference type="InterPro" id="IPR058644">
    <property type="entry name" value="Mtb12-like_C"/>
</dbReference>
<sequence>MHRNICVTLAKATTLIVAVALALTGCSPDETRNSSSTTPSNASAPTSLSSAPPPTALPTPEALTDVLARLADPAVPGADKLNLVEGANQETAAALDRFTTASRDGGYLPMTFAANDIAWSDKNPSDVMAMVVVTTANPERPVFSFPMEFTRFQGGWQLSKRTAETLLALQKSGSSTTAPQPSSAPTPAPTGTPTPAPTGPGPAPEPSPSPSPTG</sequence>
<keyword evidence="1 4" id="KW-0732">Signal</keyword>
<keyword evidence="7" id="KW-1185">Reference proteome</keyword>
<dbReference type="RefSeq" id="WP_069420328.1">
    <property type="nucleotide sequence ID" value="NZ_CBCRZH010000019.1"/>
</dbReference>
<reference evidence="6 7" key="1">
    <citation type="submission" date="2017-02" db="EMBL/GenBank/DDBJ databases">
        <title>The new phylogeny of genus Mycobacterium.</title>
        <authorList>
            <person name="Tortoli E."/>
            <person name="Trovato A."/>
            <person name="Cirillo D.M."/>
        </authorList>
    </citation>
    <scope>NUCLEOTIDE SEQUENCE [LARGE SCALE GENOMIC DNA]</scope>
    <source>
        <strain evidence="6 7">DSM 44049</strain>
    </source>
</reference>
<comment type="caution">
    <text evidence="6">The sequence shown here is derived from an EMBL/GenBank/DDBJ whole genome shotgun (WGS) entry which is preliminary data.</text>
</comment>
<evidence type="ECO:0000256" key="1">
    <source>
        <dbReference type="ARBA" id="ARBA00022729"/>
    </source>
</evidence>
<dbReference type="Pfam" id="PF26580">
    <property type="entry name" value="Mtb12_C"/>
    <property type="match status" value="1"/>
</dbReference>
<dbReference type="AlphaFoldDB" id="A0A1E3SBS8"/>
<feature type="compositionally biased region" description="Low complexity" evidence="3">
    <location>
        <begin position="172"/>
        <end position="181"/>
    </location>
</feature>
<feature type="compositionally biased region" description="Low complexity" evidence="3">
    <location>
        <begin position="33"/>
        <end position="50"/>
    </location>
</feature>
<feature type="region of interest" description="Disordered" evidence="3">
    <location>
        <begin position="167"/>
        <end position="214"/>
    </location>
</feature>
<comment type="similarity">
    <text evidence="2">Belongs to the MTB12 family.</text>
</comment>
<evidence type="ECO:0000259" key="5">
    <source>
        <dbReference type="Pfam" id="PF26580"/>
    </source>
</evidence>